<protein>
    <submittedName>
        <fullName evidence="1">BQ2448_1364 protein</fullName>
    </submittedName>
</protein>
<evidence type="ECO:0000313" key="2">
    <source>
        <dbReference type="Proteomes" id="UP000198372"/>
    </source>
</evidence>
<gene>
    <name evidence="1" type="ORF">BQ2448_1364</name>
</gene>
<accession>A0A238F7Z5</accession>
<dbReference type="AlphaFoldDB" id="A0A238F7Z5"/>
<evidence type="ECO:0000313" key="1">
    <source>
        <dbReference type="EMBL" id="SCV69970.1"/>
    </source>
</evidence>
<proteinExistence type="predicted"/>
<name>A0A238F7Z5_9BASI</name>
<reference evidence="2" key="1">
    <citation type="submission" date="2016-09" db="EMBL/GenBank/DDBJ databases">
        <authorList>
            <person name="Jeantristanb JTB J.-T."/>
            <person name="Ricardo R."/>
        </authorList>
    </citation>
    <scope>NUCLEOTIDE SEQUENCE [LARGE SCALE GENOMIC DNA]</scope>
</reference>
<dbReference type="Proteomes" id="UP000198372">
    <property type="component" value="Unassembled WGS sequence"/>
</dbReference>
<dbReference type="OrthoDB" id="2539762at2759"/>
<keyword evidence="2" id="KW-1185">Reference proteome</keyword>
<organism evidence="1 2">
    <name type="scientific">Microbotryum intermedium</name>
    <dbReference type="NCBI Taxonomy" id="269621"/>
    <lineage>
        <taxon>Eukaryota</taxon>
        <taxon>Fungi</taxon>
        <taxon>Dikarya</taxon>
        <taxon>Basidiomycota</taxon>
        <taxon>Pucciniomycotina</taxon>
        <taxon>Microbotryomycetes</taxon>
        <taxon>Microbotryales</taxon>
        <taxon>Microbotryaceae</taxon>
        <taxon>Microbotryum</taxon>
    </lineage>
</organism>
<sequence>MYDLSYAARCSIINTYCYTKEIEDAAMLAIHGRDSDGTRRRPMVSRSRLCTPLDHDGFGLIDLPMRLAIDHAKWVFQLRDPDGCFTRHLFDVRIRLLAANQPHPFTLRKPPPNQHRRPWIWIWWAYFCHPPSKCWASVTTLNVPEFSSNQNLERWANHVLFFPAGHGIQLSVNPTLFRGPDGEVMTPTSFIDASKRRHAFVFPPIIPEGHQKIFSLTEQRWKSWWKALRKIRRVHSDAEDTAHLLSLGSLHPGVQLSSATHSQLNNRSASCAMCLSEAPESLPHLAVGCPFARRLWAALSPSPHPIFADFVCPLVSRSERRIVELRILFFHSIWKLSRRRRFSSQPLEPITEAELEELRGVYPGVHGSPRFSIMFPKGVLVGMVDSG</sequence>
<dbReference type="EMBL" id="FMSP01000005">
    <property type="protein sequence ID" value="SCV69970.1"/>
    <property type="molecule type" value="Genomic_DNA"/>
</dbReference>
<dbReference type="STRING" id="269621.A0A238F7Z5"/>